<reference evidence="8" key="2">
    <citation type="submission" date="2015-09" db="EMBL/GenBank/DDBJ databases">
        <title>Draft genome sequence of Mycobacterium neoaurum DSM 44074.</title>
        <authorList>
            <person name="Croce O."/>
            <person name="Robert C."/>
            <person name="Raoult D."/>
            <person name="Drancourt M."/>
        </authorList>
    </citation>
    <scope>NUCLEOTIDE SEQUENCE</scope>
    <source>
        <strain evidence="8">DSM 44074</strain>
    </source>
</reference>
<dbReference type="Proteomes" id="UP000028864">
    <property type="component" value="Unassembled WGS sequence"/>
</dbReference>
<dbReference type="SUPFAM" id="SSF53383">
    <property type="entry name" value="PLP-dependent transferases"/>
    <property type="match status" value="1"/>
</dbReference>
<sequence length="511" mass="55236">MFLLSGPAWLPGARLRETGRGYPEMMDQNVAPMLDAVTDYHRSHRYGFSPPGHRQGRGVDPQTLRVLGRDPFLDDVLAAGGLDDWHTSNGYLRHAEELMADAVGAEHAWFSTCGSSLSVKAAMMAVAGGGGSLIVGRDSHKSIVAGLIFAGVQPRWVSPQWDAARHLSHPPSPQQLAEAWDRHPDAAGALIVSPSPYGTCADLRAMAEICHARGKPLIVDEAWGAHLPFHEDLPTWAMDAGADLCVVSVHKMGAGFEQGSVFHLQGDLVDKDRLAECADLLMTTSPSAMVYAAIDGWRRHMVDNGHELLTGALSLARGLRSDIERIPDLEVMHDELLGASASHDLDVLQVLIDVSGTGASGYQVGDWLRSHARIDVGLMDHRRILATLSFADGLDTTQRLVSALTQWRNTADKSHRPAQIRLPAPTDIELDSVMAPREAFFGPVESVPVERAAGRIAAEQVTPYPPGIPAVVPGELLDDAVLDYLRSGVQAGMHLHDPADPELRTIRVVAR</sequence>
<protein>
    <submittedName>
        <fullName evidence="8">Orn/Lys/Arg decarboxylase</fullName>
    </submittedName>
</protein>
<dbReference type="InterPro" id="IPR008286">
    <property type="entry name" value="Prn/Lys/Arg_de-COase_C"/>
</dbReference>
<dbReference type="Gene3D" id="3.90.100.10">
    <property type="entry name" value="Orn/Lys/Arg decarboxylase, C-terminal domain"/>
    <property type="match status" value="1"/>
</dbReference>
<dbReference type="Pfam" id="PF01276">
    <property type="entry name" value="OKR_DC_1"/>
    <property type="match status" value="1"/>
</dbReference>
<evidence type="ECO:0000313" key="8">
    <source>
        <dbReference type="EMBL" id="CDQ42413.1"/>
    </source>
</evidence>
<proteinExistence type="inferred from homology"/>
<evidence type="ECO:0000259" key="7">
    <source>
        <dbReference type="Pfam" id="PF03711"/>
    </source>
</evidence>
<comment type="similarity">
    <text evidence="2">Belongs to the Orn/Lys/Arg decarboxylase class-I family.</text>
</comment>
<comment type="cofactor">
    <cofactor evidence="1">
        <name>pyridoxal 5'-phosphate</name>
        <dbReference type="ChEBI" id="CHEBI:597326"/>
    </cofactor>
</comment>
<evidence type="ECO:0000256" key="2">
    <source>
        <dbReference type="ARBA" id="ARBA00010671"/>
    </source>
</evidence>
<dbReference type="EMBL" id="LK021337">
    <property type="protein sequence ID" value="CDQ42413.1"/>
    <property type="molecule type" value="Genomic_DNA"/>
</dbReference>
<organism evidence="8 9">
    <name type="scientific">Mycolicibacterium neoaurum</name>
    <name type="common">Mycobacterium neoaurum</name>
    <dbReference type="NCBI Taxonomy" id="1795"/>
    <lineage>
        <taxon>Bacteria</taxon>
        <taxon>Bacillati</taxon>
        <taxon>Actinomycetota</taxon>
        <taxon>Actinomycetes</taxon>
        <taxon>Mycobacteriales</taxon>
        <taxon>Mycobacteriaceae</taxon>
        <taxon>Mycolicibacterium</taxon>
    </lineage>
</organism>
<evidence type="ECO:0000259" key="6">
    <source>
        <dbReference type="Pfam" id="PF01276"/>
    </source>
</evidence>
<reference evidence="8" key="1">
    <citation type="submission" date="2014-05" db="EMBL/GenBank/DDBJ databases">
        <authorList>
            <person name="Urmite Genomes"/>
        </authorList>
    </citation>
    <scope>NUCLEOTIDE SEQUENCE</scope>
    <source>
        <strain evidence="8">DSM 44074</strain>
    </source>
</reference>
<dbReference type="Pfam" id="PF03711">
    <property type="entry name" value="OKR_DC_1_C"/>
    <property type="match status" value="1"/>
</dbReference>
<dbReference type="PANTHER" id="PTHR43277">
    <property type="entry name" value="ARGININE DECARBOXYLASE"/>
    <property type="match status" value="1"/>
</dbReference>
<dbReference type="InterPro" id="IPR000310">
    <property type="entry name" value="Orn/Lys/Arg_deCO2ase_major_dom"/>
</dbReference>
<keyword evidence="4" id="KW-0663">Pyridoxal phosphate</keyword>
<dbReference type="InterPro" id="IPR036633">
    <property type="entry name" value="Prn/Lys/Arg_de-COase_C_sf"/>
</dbReference>
<feature type="domain" description="Orn/Lys/Arg decarboxylases family 1 pyridoxal-P attachment site" evidence="6">
    <location>
        <begin position="32"/>
        <end position="331"/>
    </location>
</feature>
<dbReference type="InterPro" id="IPR015421">
    <property type="entry name" value="PyrdxlP-dep_Trfase_major"/>
</dbReference>
<keyword evidence="3" id="KW-0210">Decarboxylase</keyword>
<dbReference type="AlphaFoldDB" id="A0AAV2WFG4"/>
<evidence type="ECO:0000256" key="4">
    <source>
        <dbReference type="ARBA" id="ARBA00022898"/>
    </source>
</evidence>
<dbReference type="PANTHER" id="PTHR43277:SF4">
    <property type="entry name" value="ARGININE DECARBOXYLASE"/>
    <property type="match status" value="1"/>
</dbReference>
<dbReference type="InterPro" id="IPR015424">
    <property type="entry name" value="PyrdxlP-dep_Trfase"/>
</dbReference>
<dbReference type="SUPFAM" id="SSF55904">
    <property type="entry name" value="Ornithine decarboxylase C-terminal domain"/>
    <property type="match status" value="1"/>
</dbReference>
<dbReference type="GO" id="GO:0016831">
    <property type="term" value="F:carboxy-lyase activity"/>
    <property type="evidence" value="ECO:0007669"/>
    <property type="project" value="UniProtKB-KW"/>
</dbReference>
<gene>
    <name evidence="8" type="ORF">BN1047_00265</name>
</gene>
<evidence type="ECO:0000256" key="3">
    <source>
        <dbReference type="ARBA" id="ARBA00022793"/>
    </source>
</evidence>
<dbReference type="InterPro" id="IPR052357">
    <property type="entry name" value="Orn_Lys_Arg_decarboxylase-I"/>
</dbReference>
<feature type="domain" description="Orn/Lys/Arg decarboxylase C-terminal" evidence="7">
    <location>
        <begin position="432"/>
        <end position="487"/>
    </location>
</feature>
<evidence type="ECO:0000313" key="9">
    <source>
        <dbReference type="Proteomes" id="UP000028864"/>
    </source>
</evidence>
<accession>A0AAV2WFG4</accession>
<keyword evidence="5" id="KW-0456">Lyase</keyword>
<evidence type="ECO:0000256" key="5">
    <source>
        <dbReference type="ARBA" id="ARBA00023239"/>
    </source>
</evidence>
<dbReference type="Gene3D" id="3.40.640.10">
    <property type="entry name" value="Type I PLP-dependent aspartate aminotransferase-like (Major domain)"/>
    <property type="match status" value="1"/>
</dbReference>
<evidence type="ECO:0000256" key="1">
    <source>
        <dbReference type="ARBA" id="ARBA00001933"/>
    </source>
</evidence>
<name>A0AAV2WFG4_MYCNE</name>